<comment type="cofactor">
    <cofactor evidence="1">
        <name>Mn(2+)</name>
        <dbReference type="ChEBI" id="CHEBI:29035"/>
    </cofactor>
</comment>
<dbReference type="InterPro" id="IPR029061">
    <property type="entry name" value="THDP-binding"/>
</dbReference>
<protein>
    <submittedName>
        <fullName evidence="6">Transketolase</fullName>
    </submittedName>
</protein>
<gene>
    <name evidence="6" type="ORF">CSA56_10295</name>
</gene>
<dbReference type="AlphaFoldDB" id="A0A2G6KFX9"/>
<sequence length="690" mass="76019">MREMLQRKTRGDAFRKGVVKLLEVKDSDIRLLTLEQCRDAVDKGIHIGGAFSATIPLTALFYGGCIELDIEQPTTLGQDMFILSKGHAVAAIASIYADIGYFDRSVLKNSRSEESLLNGHPGPILPGFHISTGPLGQGMGAAQGLAIVGKKSPNFDVFCMTGDGELQEGPIWETAMYASYKKLDNLCVLVDRNFGQLDDPRQLIFPMTDLGAKFTAFGWRVFDVDATQYGPVYDALQTFKDDPRDGRPTAILCTTKKGFGGFSDFMVKHKVNLDDDLTEQEMTLQKAQRDHRAAEFLDFFESLEDKEVQNQLLAVAKDMNLDVMPKKDIVALQVPVKTKRAAVRDSRITYDAGLLPVLDASQKYSASDVITSAMKVFSRHPKVASVDSDLSSTSGLEAGIGWVDKDRALNVGVAEANMMLIGEAFATLGYNTWVSTFCPFFDWKVLRRIAVGYQERLEAIDMEGGWLNEGHGVDLTFLATAPNFETKTNGATHMGNDDMTILGGIAHLKMIDISCPNQLLGAMKWIMDGSKGLIYLRIMRAESDVIYPDVPDFEFGKGYMVREHADDKAVIISSGRGVHEAIAAAELLDQDNVRAGVVDMPSIDEQLLLKLYESGKQLVIAEQNNGYIWSEFQKILFKAGSPIDPTRLIAINTLDKTGHAQFIHSATYGQLLHRFGLSPEQLADAIRANV</sequence>
<comment type="caution">
    <text evidence="6">The sequence shown here is derived from an EMBL/GenBank/DDBJ whole genome shotgun (WGS) entry which is preliminary data.</text>
</comment>
<comment type="cofactor">
    <cofactor evidence="2">
        <name>Mg(2+)</name>
        <dbReference type="ChEBI" id="CHEBI:18420"/>
    </cofactor>
</comment>
<dbReference type="SUPFAM" id="SSF52922">
    <property type="entry name" value="TK C-terminal domain-like"/>
    <property type="match status" value="1"/>
</dbReference>
<evidence type="ECO:0000256" key="1">
    <source>
        <dbReference type="ARBA" id="ARBA00001936"/>
    </source>
</evidence>
<dbReference type="Pfam" id="PF02780">
    <property type="entry name" value="Transketolase_C"/>
    <property type="match status" value="1"/>
</dbReference>
<dbReference type="Gene3D" id="3.40.50.970">
    <property type="match status" value="2"/>
</dbReference>
<accession>A0A2G6KFX9</accession>
<dbReference type="InterPro" id="IPR033248">
    <property type="entry name" value="Transketolase_C"/>
</dbReference>
<feature type="domain" description="Transketolase-like pyrimidine-binding" evidence="5">
    <location>
        <begin position="364"/>
        <end position="545"/>
    </location>
</feature>
<reference evidence="6 7" key="1">
    <citation type="submission" date="2017-10" db="EMBL/GenBank/DDBJ databases">
        <title>Novel microbial diversity and functional potential in the marine mammal oral microbiome.</title>
        <authorList>
            <person name="Dudek N.K."/>
            <person name="Sun C.L."/>
            <person name="Burstein D."/>
            <person name="Kantor R.S."/>
            <person name="Aliaga Goltsman D.S."/>
            <person name="Bik E.M."/>
            <person name="Thomas B.C."/>
            <person name="Banfield J.F."/>
            <person name="Relman D.A."/>
        </authorList>
    </citation>
    <scope>NUCLEOTIDE SEQUENCE [LARGE SCALE GENOMIC DNA]</scope>
    <source>
        <strain evidence="6">DOLJORAL78_47_16</strain>
    </source>
</reference>
<evidence type="ECO:0000313" key="7">
    <source>
        <dbReference type="Proteomes" id="UP000230821"/>
    </source>
</evidence>
<name>A0A2G6KFX9_9BACT</name>
<comment type="similarity">
    <text evidence="4">Belongs to the transketolase family.</text>
</comment>
<evidence type="ECO:0000256" key="4">
    <source>
        <dbReference type="ARBA" id="ARBA00007131"/>
    </source>
</evidence>
<dbReference type="InterPro" id="IPR005474">
    <property type="entry name" value="Transketolase_N"/>
</dbReference>
<dbReference type="InterPro" id="IPR051157">
    <property type="entry name" value="PDH/Transketolase"/>
</dbReference>
<dbReference type="Pfam" id="PF00456">
    <property type="entry name" value="Transketolase_N"/>
    <property type="match status" value="1"/>
</dbReference>
<evidence type="ECO:0000259" key="5">
    <source>
        <dbReference type="SMART" id="SM00861"/>
    </source>
</evidence>
<evidence type="ECO:0000313" key="6">
    <source>
        <dbReference type="EMBL" id="PIE33709.1"/>
    </source>
</evidence>
<dbReference type="InterPro" id="IPR005475">
    <property type="entry name" value="Transketolase-like_Pyr-bd"/>
</dbReference>
<dbReference type="InterPro" id="IPR009014">
    <property type="entry name" value="Transketo_C/PFOR_II"/>
</dbReference>
<dbReference type="PANTHER" id="PTHR43825:SF1">
    <property type="entry name" value="TRANSKETOLASE-LIKE PYRIMIDINE-BINDING DOMAIN-CONTAINING PROTEIN"/>
    <property type="match status" value="1"/>
</dbReference>
<evidence type="ECO:0000256" key="2">
    <source>
        <dbReference type="ARBA" id="ARBA00001946"/>
    </source>
</evidence>
<dbReference type="Pfam" id="PF02779">
    <property type="entry name" value="Transket_pyr"/>
    <property type="match status" value="1"/>
</dbReference>
<dbReference type="SMART" id="SM00861">
    <property type="entry name" value="Transket_pyr"/>
    <property type="match status" value="1"/>
</dbReference>
<dbReference type="Proteomes" id="UP000230821">
    <property type="component" value="Unassembled WGS sequence"/>
</dbReference>
<dbReference type="EMBL" id="PDSK01000095">
    <property type="protein sequence ID" value="PIE33709.1"/>
    <property type="molecule type" value="Genomic_DNA"/>
</dbReference>
<dbReference type="PANTHER" id="PTHR43825">
    <property type="entry name" value="PYRUVATE DEHYDROGENASE E1 COMPONENT"/>
    <property type="match status" value="1"/>
</dbReference>
<proteinExistence type="inferred from homology"/>
<organism evidence="6 7">
    <name type="scientific">candidate division KSB3 bacterium</name>
    <dbReference type="NCBI Taxonomy" id="2044937"/>
    <lineage>
        <taxon>Bacteria</taxon>
        <taxon>candidate division KSB3</taxon>
    </lineage>
</organism>
<dbReference type="Gene3D" id="3.40.50.920">
    <property type="match status" value="1"/>
</dbReference>
<comment type="cofactor">
    <cofactor evidence="3">
        <name>thiamine diphosphate</name>
        <dbReference type="ChEBI" id="CHEBI:58937"/>
    </cofactor>
</comment>
<dbReference type="GO" id="GO:0005737">
    <property type="term" value="C:cytoplasm"/>
    <property type="evidence" value="ECO:0007669"/>
    <property type="project" value="UniProtKB-ARBA"/>
</dbReference>
<dbReference type="SUPFAM" id="SSF52518">
    <property type="entry name" value="Thiamin diphosphate-binding fold (THDP-binding)"/>
    <property type="match status" value="2"/>
</dbReference>
<evidence type="ECO:0000256" key="3">
    <source>
        <dbReference type="ARBA" id="ARBA00001964"/>
    </source>
</evidence>